<dbReference type="EMBL" id="CP010536">
    <property type="protein sequence ID" value="AJG17830.1"/>
    <property type="molecule type" value="Genomic_DNA"/>
</dbReference>
<name>A0A0C4Y4I2_9BURK</name>
<dbReference type="STRING" id="68895.RR42_m0417"/>
<protein>
    <submittedName>
        <fullName evidence="1">Uncharacterized protein</fullName>
    </submittedName>
</protein>
<dbReference type="Proteomes" id="UP000031843">
    <property type="component" value="Chromosome main"/>
</dbReference>
<accession>A0A0C4Y4I2</accession>
<reference evidence="1 2" key="1">
    <citation type="journal article" date="2015" name="Genome Announc.">
        <title>Complete Genome Sequence of Cupriavidus basilensis 4G11, Isolated from the Oak Ridge Field Research Center Site.</title>
        <authorList>
            <person name="Ray J."/>
            <person name="Waters R.J."/>
            <person name="Skerker J.M."/>
            <person name="Kuehl J.V."/>
            <person name="Price M.N."/>
            <person name="Huang J."/>
            <person name="Chakraborty R."/>
            <person name="Arkin A.P."/>
            <person name="Deutschbauer A."/>
        </authorList>
    </citation>
    <scope>NUCLEOTIDE SEQUENCE [LARGE SCALE GENOMIC DNA]</scope>
    <source>
        <strain evidence="1">4G11</strain>
    </source>
</reference>
<dbReference type="KEGG" id="cbw:RR42_m0417"/>
<gene>
    <name evidence="1" type="ORF">RR42_m0417</name>
</gene>
<dbReference type="AlphaFoldDB" id="A0A0C4Y4I2"/>
<keyword evidence="2" id="KW-1185">Reference proteome</keyword>
<evidence type="ECO:0000313" key="1">
    <source>
        <dbReference type="EMBL" id="AJG17830.1"/>
    </source>
</evidence>
<organism evidence="1 2">
    <name type="scientific">Cupriavidus basilensis</name>
    <dbReference type="NCBI Taxonomy" id="68895"/>
    <lineage>
        <taxon>Bacteria</taxon>
        <taxon>Pseudomonadati</taxon>
        <taxon>Pseudomonadota</taxon>
        <taxon>Betaproteobacteria</taxon>
        <taxon>Burkholderiales</taxon>
        <taxon>Burkholderiaceae</taxon>
        <taxon>Cupriavidus</taxon>
    </lineage>
</organism>
<evidence type="ECO:0000313" key="2">
    <source>
        <dbReference type="Proteomes" id="UP000031843"/>
    </source>
</evidence>
<sequence>MTQRPPGDEKLSGGHRGTVQAVRHVGGCSSTQRRWGR</sequence>
<proteinExistence type="predicted"/>